<accession>A0A2V3DN96</accession>
<dbReference type="AlphaFoldDB" id="A0A2V3DN96"/>
<feature type="transmembrane region" description="Helical" evidence="5">
    <location>
        <begin position="191"/>
        <end position="215"/>
    </location>
</feature>
<dbReference type="GO" id="GO:0016020">
    <property type="term" value="C:membrane"/>
    <property type="evidence" value="ECO:0007669"/>
    <property type="project" value="UniProtKB-SubCell"/>
</dbReference>
<dbReference type="Pfam" id="PF01061">
    <property type="entry name" value="ABC2_membrane"/>
    <property type="match status" value="1"/>
</dbReference>
<feature type="transmembrane region" description="Helical" evidence="5">
    <location>
        <begin position="240"/>
        <end position="262"/>
    </location>
</feature>
<dbReference type="PANTHER" id="PTHR43229:SF2">
    <property type="entry name" value="NODULATION PROTEIN J"/>
    <property type="match status" value="1"/>
</dbReference>
<evidence type="ECO:0000256" key="5">
    <source>
        <dbReference type="SAM" id="Phobius"/>
    </source>
</evidence>
<evidence type="ECO:0000313" key="8">
    <source>
        <dbReference type="Proteomes" id="UP000246303"/>
    </source>
</evidence>
<evidence type="ECO:0000259" key="6">
    <source>
        <dbReference type="Pfam" id="PF01061"/>
    </source>
</evidence>
<dbReference type="InterPro" id="IPR051784">
    <property type="entry name" value="Nod_factor_ABC_transporter"/>
</dbReference>
<feature type="domain" description="ABC-2 type transporter transmembrane" evidence="6">
    <location>
        <begin position="99"/>
        <end position="229"/>
    </location>
</feature>
<dbReference type="EMBL" id="QHLZ01000011">
    <property type="protein sequence ID" value="PXA64443.1"/>
    <property type="molecule type" value="Genomic_DNA"/>
</dbReference>
<evidence type="ECO:0000256" key="4">
    <source>
        <dbReference type="ARBA" id="ARBA00023136"/>
    </source>
</evidence>
<name>A0A2V3DN96_9MICC</name>
<organism evidence="7 8">
    <name type="scientific">Arthrobacter psychrochitiniphilus</name>
    <dbReference type="NCBI Taxonomy" id="291045"/>
    <lineage>
        <taxon>Bacteria</taxon>
        <taxon>Bacillati</taxon>
        <taxon>Actinomycetota</taxon>
        <taxon>Actinomycetes</taxon>
        <taxon>Micrococcales</taxon>
        <taxon>Micrococcaceae</taxon>
        <taxon>Arthrobacter</taxon>
    </lineage>
</organism>
<evidence type="ECO:0000256" key="2">
    <source>
        <dbReference type="ARBA" id="ARBA00022692"/>
    </source>
</evidence>
<dbReference type="PANTHER" id="PTHR43229">
    <property type="entry name" value="NODULATION PROTEIN J"/>
    <property type="match status" value="1"/>
</dbReference>
<sequence length="267" mass="28763">MAFPSPPRRPRYTSQQVRESISLTGQFAAVDEIHSGLDPQARLEVWAAVKELAVQGAPVLLGRSLRHITRCPDTIITTTVMPIASGGAYTAYRLFHDLKGGIFGRFQSMPIARPSVLWAHVSTSLVANLVSVIVVVLVALIMGFRSGASVLAWLAITGILVLFTLALTWLAVFAGLSATTVDGASAFSYPLMFLPFISSAFVPAASMTGAVQWFAEHRLVSSIVRAIRELLAQAPVGGTIWVALAWCGGILMVAYTFALVAYRRKFL</sequence>
<keyword evidence="3 5" id="KW-1133">Transmembrane helix</keyword>
<protein>
    <submittedName>
        <fullName evidence="7">ABC transporter permease</fullName>
    </submittedName>
</protein>
<feature type="transmembrane region" description="Helical" evidence="5">
    <location>
        <begin position="117"/>
        <end position="144"/>
    </location>
</feature>
<evidence type="ECO:0000256" key="3">
    <source>
        <dbReference type="ARBA" id="ARBA00022989"/>
    </source>
</evidence>
<comment type="caution">
    <text evidence="7">The sequence shown here is derived from an EMBL/GenBank/DDBJ whole genome shotgun (WGS) entry which is preliminary data.</text>
</comment>
<keyword evidence="4 5" id="KW-0472">Membrane</keyword>
<gene>
    <name evidence="7" type="ORF">CVS29_14960</name>
</gene>
<dbReference type="InterPro" id="IPR013525">
    <property type="entry name" value="ABC2_TM"/>
</dbReference>
<keyword evidence="8" id="KW-1185">Reference proteome</keyword>
<dbReference type="GO" id="GO:0140359">
    <property type="term" value="F:ABC-type transporter activity"/>
    <property type="evidence" value="ECO:0007669"/>
    <property type="project" value="InterPro"/>
</dbReference>
<dbReference type="OrthoDB" id="670210at2"/>
<feature type="transmembrane region" description="Helical" evidence="5">
    <location>
        <begin position="150"/>
        <end position="179"/>
    </location>
</feature>
<proteinExistence type="predicted"/>
<dbReference type="Proteomes" id="UP000246303">
    <property type="component" value="Unassembled WGS sequence"/>
</dbReference>
<evidence type="ECO:0000313" key="7">
    <source>
        <dbReference type="EMBL" id="PXA64443.1"/>
    </source>
</evidence>
<evidence type="ECO:0000256" key="1">
    <source>
        <dbReference type="ARBA" id="ARBA00004141"/>
    </source>
</evidence>
<reference evidence="7 8" key="1">
    <citation type="submission" date="2018-05" db="EMBL/GenBank/DDBJ databases">
        <title>Genetic diversity of glacier-inhabiting Cryobacterium bacteria in China and description of Cryobacterium mengkeensis sp. nov. and Arthrobacter glacialis sp. nov.</title>
        <authorList>
            <person name="Liu Q."/>
            <person name="Xin Y.-H."/>
        </authorList>
    </citation>
    <scope>NUCLEOTIDE SEQUENCE [LARGE SCALE GENOMIC DNA]</scope>
    <source>
        <strain evidence="7 8">GP3</strain>
    </source>
</reference>
<comment type="subcellular location">
    <subcellularLocation>
        <location evidence="1">Membrane</location>
        <topology evidence="1">Multi-pass membrane protein</topology>
    </subcellularLocation>
</comment>
<keyword evidence="2 5" id="KW-0812">Transmembrane</keyword>